<dbReference type="InterPro" id="IPR012338">
    <property type="entry name" value="Beta-lactam/transpept-like"/>
</dbReference>
<dbReference type="EMBL" id="FUZV01000001">
    <property type="protein sequence ID" value="SKC61219.1"/>
    <property type="molecule type" value="Genomic_DNA"/>
</dbReference>
<organism evidence="3 4">
    <name type="scientific">Pseudoxanthomonas indica</name>
    <dbReference type="NCBI Taxonomy" id="428993"/>
    <lineage>
        <taxon>Bacteria</taxon>
        <taxon>Pseudomonadati</taxon>
        <taxon>Pseudomonadota</taxon>
        <taxon>Gammaproteobacteria</taxon>
        <taxon>Lysobacterales</taxon>
        <taxon>Lysobacteraceae</taxon>
        <taxon>Pseudoxanthomonas</taxon>
    </lineage>
</organism>
<sequence>MKVHAAQMAVLTIALAAPGGMWADPLRADSVPAVEARTPTAGEGDHAQELREQFNAVLQSHAIPGAQLAYTHQGTSQTFSYGVMNNATGARVSDATVFQAASLSKVLAAYVALRLVDQGQFDLDRPLWEYWHSNRTRDSASARRITARMVLNHTSGLVNWQVSPSNPVIDSTPLTTIFEPGARFSYSGEGFYLLQRTLEHVTGLAWNELAQREVFSRFDMPSSSYLTRKEFDARNATGHDGDGTPQKPRVFAWENTAWTLVSNAHDYNNFIQRALFKGEGLAAATHAAMLAPSSDANDAAVVSPADPYIDWGLGVGIQSTTDRRLIWHWGDNPGFKALFVLDPISGDSLVLFTNSERGLSTYRELLETFMGKAEYPAVDWAQSQS</sequence>
<keyword evidence="4" id="KW-1185">Reference proteome</keyword>
<dbReference type="Pfam" id="PF00144">
    <property type="entry name" value="Beta-lactamase"/>
    <property type="match status" value="1"/>
</dbReference>
<dbReference type="AlphaFoldDB" id="A0A1T5KCH7"/>
<proteinExistence type="predicted"/>
<feature type="domain" description="Beta-lactamase-related" evidence="2">
    <location>
        <begin position="54"/>
        <end position="358"/>
    </location>
</feature>
<dbReference type="Proteomes" id="UP000190341">
    <property type="component" value="Unassembled WGS sequence"/>
</dbReference>
<feature type="signal peptide" evidence="1">
    <location>
        <begin position="1"/>
        <end position="23"/>
    </location>
</feature>
<dbReference type="STRING" id="428993.SAMN06296058_1567"/>
<protein>
    <submittedName>
        <fullName evidence="3">CubicO group peptidase, beta-lactamase class C family</fullName>
    </submittedName>
</protein>
<dbReference type="InterPro" id="IPR001466">
    <property type="entry name" value="Beta-lactam-related"/>
</dbReference>
<accession>A0A1T5KCH7</accession>
<dbReference type="SUPFAM" id="SSF56601">
    <property type="entry name" value="beta-lactamase/transpeptidase-like"/>
    <property type="match status" value="1"/>
</dbReference>
<dbReference type="PANTHER" id="PTHR43283">
    <property type="entry name" value="BETA-LACTAMASE-RELATED"/>
    <property type="match status" value="1"/>
</dbReference>
<dbReference type="PANTHER" id="PTHR43283:SF18">
    <property type="match status" value="1"/>
</dbReference>
<dbReference type="InterPro" id="IPR050789">
    <property type="entry name" value="Diverse_Enzym_Activities"/>
</dbReference>
<evidence type="ECO:0000313" key="3">
    <source>
        <dbReference type="EMBL" id="SKC61219.1"/>
    </source>
</evidence>
<name>A0A1T5KCH7_9GAMM</name>
<dbReference type="Gene3D" id="3.40.710.10">
    <property type="entry name" value="DD-peptidase/beta-lactamase superfamily"/>
    <property type="match status" value="1"/>
</dbReference>
<evidence type="ECO:0000259" key="2">
    <source>
        <dbReference type="Pfam" id="PF00144"/>
    </source>
</evidence>
<keyword evidence="1" id="KW-0732">Signal</keyword>
<feature type="chain" id="PRO_5012075179" evidence="1">
    <location>
        <begin position="24"/>
        <end position="385"/>
    </location>
</feature>
<reference evidence="3 4" key="1">
    <citation type="submission" date="2017-02" db="EMBL/GenBank/DDBJ databases">
        <authorList>
            <person name="Peterson S.W."/>
        </authorList>
    </citation>
    <scope>NUCLEOTIDE SEQUENCE [LARGE SCALE GENOMIC DNA]</scope>
    <source>
        <strain evidence="3 4">P15</strain>
    </source>
</reference>
<gene>
    <name evidence="3" type="ORF">SAMN06296058_1567</name>
</gene>
<evidence type="ECO:0000256" key="1">
    <source>
        <dbReference type="SAM" id="SignalP"/>
    </source>
</evidence>
<evidence type="ECO:0000313" key="4">
    <source>
        <dbReference type="Proteomes" id="UP000190341"/>
    </source>
</evidence>